<feature type="chain" id="PRO_5017544887" evidence="10">
    <location>
        <begin position="29"/>
        <end position="415"/>
    </location>
</feature>
<feature type="signal peptide" evidence="10">
    <location>
        <begin position="1"/>
        <end position="28"/>
    </location>
</feature>
<evidence type="ECO:0000256" key="10">
    <source>
        <dbReference type="SAM" id="SignalP"/>
    </source>
</evidence>
<dbReference type="PANTHER" id="PTHR33446">
    <property type="entry name" value="PROTEIN TONB-RELATED"/>
    <property type="match status" value="1"/>
</dbReference>
<sequence length="415" mass="45201">MKNKLSLSCLAVLTLLGSAVLFLPEAHAQSTASAETIYSYVEEPPAFEGGDAELMNFVASNIQYPQDARAAGLTGIVVLTFVVEKNGTISNIETIKSLSKSTDAEAVRVIGLTEGKWSIGRQHGKALRVKQTFPVKFSLDKDGNPTVLHRMPQFKGGQKAMVQAIYSNLKVPAAAQQENITARVQVKFNVKEDGTVSNIAIANTKLKHIVGAGADMDYMDASTFKLQNKAVLAELSTAAAEAIQGTSGKWEPGTRYGKPIAAEVTLPVLFSGSQEPKLENQLEAMLLSYQPDAYDKKFSYKDNEVDARAALKDGTVEQFLAKHLRYPDTSFEGIVKVAFLVADDGRLFGPMTNVSKDEKAIADEFSRVFELTEGNWIPAKKNTQPISAMQEITVEFMSKKGEKNPTRNANVVVTR</sequence>
<keyword evidence="9" id="KW-0472">Membrane</keyword>
<name>A0A3D8L8N3_9BACT</name>
<dbReference type="SUPFAM" id="SSF74653">
    <property type="entry name" value="TolA/TonB C-terminal domain"/>
    <property type="match status" value="2"/>
</dbReference>
<dbReference type="GO" id="GO:0031992">
    <property type="term" value="F:energy transducer activity"/>
    <property type="evidence" value="ECO:0007669"/>
    <property type="project" value="TreeGrafter"/>
</dbReference>
<evidence type="ECO:0000256" key="3">
    <source>
        <dbReference type="ARBA" id="ARBA00022448"/>
    </source>
</evidence>
<proteinExistence type="inferred from homology"/>
<keyword evidence="13" id="KW-1185">Reference proteome</keyword>
<keyword evidence="3" id="KW-0813">Transport</keyword>
<dbReference type="AlphaFoldDB" id="A0A3D8L8N3"/>
<evidence type="ECO:0000313" key="13">
    <source>
        <dbReference type="Proteomes" id="UP000256708"/>
    </source>
</evidence>
<dbReference type="Proteomes" id="UP000256708">
    <property type="component" value="Unassembled WGS sequence"/>
</dbReference>
<dbReference type="EMBL" id="QRGR01000021">
    <property type="protein sequence ID" value="RDV13734.1"/>
    <property type="molecule type" value="Genomic_DNA"/>
</dbReference>
<keyword evidence="4" id="KW-1003">Cell membrane</keyword>
<dbReference type="NCBIfam" id="TIGR01352">
    <property type="entry name" value="tonB_Cterm"/>
    <property type="match status" value="1"/>
</dbReference>
<keyword evidence="7" id="KW-0653">Protein transport</keyword>
<evidence type="ECO:0000313" key="12">
    <source>
        <dbReference type="EMBL" id="RDV13734.1"/>
    </source>
</evidence>
<dbReference type="Gene3D" id="3.30.1150.10">
    <property type="match status" value="3"/>
</dbReference>
<evidence type="ECO:0000259" key="11">
    <source>
        <dbReference type="PROSITE" id="PS52015"/>
    </source>
</evidence>
<evidence type="ECO:0000256" key="9">
    <source>
        <dbReference type="ARBA" id="ARBA00023136"/>
    </source>
</evidence>
<feature type="domain" description="TonB C-terminal" evidence="11">
    <location>
        <begin position="49"/>
        <end position="146"/>
    </location>
</feature>
<dbReference type="InterPro" id="IPR006260">
    <property type="entry name" value="TonB/TolA_C"/>
</dbReference>
<dbReference type="InterPro" id="IPR051045">
    <property type="entry name" value="TonB-dependent_transducer"/>
</dbReference>
<evidence type="ECO:0000256" key="1">
    <source>
        <dbReference type="ARBA" id="ARBA00004383"/>
    </source>
</evidence>
<dbReference type="PANTHER" id="PTHR33446:SF2">
    <property type="entry name" value="PROTEIN TONB"/>
    <property type="match status" value="1"/>
</dbReference>
<dbReference type="InterPro" id="IPR037682">
    <property type="entry name" value="TonB_C"/>
</dbReference>
<reference evidence="13" key="1">
    <citation type="submission" date="2018-08" db="EMBL/GenBank/DDBJ databases">
        <authorList>
            <person name="Liu Z.-W."/>
            <person name="Du Z.-J."/>
        </authorList>
    </citation>
    <scope>NUCLEOTIDE SEQUENCE [LARGE SCALE GENOMIC DNA]</scope>
    <source>
        <strain evidence="13">H4X</strain>
    </source>
</reference>
<dbReference type="OrthoDB" id="1039448at2"/>
<dbReference type="GO" id="GO:0015031">
    <property type="term" value="P:protein transport"/>
    <property type="evidence" value="ECO:0007669"/>
    <property type="project" value="UniProtKB-KW"/>
</dbReference>
<comment type="subcellular location">
    <subcellularLocation>
        <location evidence="1">Cell inner membrane</location>
        <topology evidence="1">Single-pass membrane protein</topology>
        <orientation evidence="1">Periplasmic side</orientation>
    </subcellularLocation>
</comment>
<gene>
    <name evidence="12" type="ORF">DXT99_18415</name>
</gene>
<keyword evidence="5" id="KW-0997">Cell inner membrane</keyword>
<dbReference type="Pfam" id="PF03544">
    <property type="entry name" value="TonB_C"/>
    <property type="match status" value="1"/>
</dbReference>
<organism evidence="12 13">
    <name type="scientific">Pontibacter diazotrophicus</name>
    <dbReference type="NCBI Taxonomy" id="1400979"/>
    <lineage>
        <taxon>Bacteria</taxon>
        <taxon>Pseudomonadati</taxon>
        <taxon>Bacteroidota</taxon>
        <taxon>Cytophagia</taxon>
        <taxon>Cytophagales</taxon>
        <taxon>Hymenobacteraceae</taxon>
        <taxon>Pontibacter</taxon>
    </lineage>
</organism>
<keyword evidence="6" id="KW-0812">Transmembrane</keyword>
<evidence type="ECO:0000256" key="8">
    <source>
        <dbReference type="ARBA" id="ARBA00022989"/>
    </source>
</evidence>
<evidence type="ECO:0000256" key="4">
    <source>
        <dbReference type="ARBA" id="ARBA00022475"/>
    </source>
</evidence>
<protein>
    <submittedName>
        <fullName evidence="12">TonB family protein</fullName>
    </submittedName>
</protein>
<dbReference type="GO" id="GO:0098797">
    <property type="term" value="C:plasma membrane protein complex"/>
    <property type="evidence" value="ECO:0007669"/>
    <property type="project" value="TreeGrafter"/>
</dbReference>
<evidence type="ECO:0000256" key="5">
    <source>
        <dbReference type="ARBA" id="ARBA00022519"/>
    </source>
</evidence>
<keyword evidence="8" id="KW-1133">Transmembrane helix</keyword>
<accession>A0A3D8L8N3</accession>
<evidence type="ECO:0000256" key="6">
    <source>
        <dbReference type="ARBA" id="ARBA00022692"/>
    </source>
</evidence>
<comment type="caution">
    <text evidence="12">The sequence shown here is derived from an EMBL/GenBank/DDBJ whole genome shotgun (WGS) entry which is preliminary data.</text>
</comment>
<dbReference type="PROSITE" id="PS52015">
    <property type="entry name" value="TONB_CTD"/>
    <property type="match status" value="1"/>
</dbReference>
<evidence type="ECO:0000256" key="2">
    <source>
        <dbReference type="ARBA" id="ARBA00006555"/>
    </source>
</evidence>
<dbReference type="RefSeq" id="WP_115567043.1">
    <property type="nucleotide sequence ID" value="NZ_QRGR01000021.1"/>
</dbReference>
<dbReference type="GO" id="GO:0055085">
    <property type="term" value="P:transmembrane transport"/>
    <property type="evidence" value="ECO:0007669"/>
    <property type="project" value="InterPro"/>
</dbReference>
<evidence type="ECO:0000256" key="7">
    <source>
        <dbReference type="ARBA" id="ARBA00022927"/>
    </source>
</evidence>
<keyword evidence="10" id="KW-0732">Signal</keyword>
<comment type="similarity">
    <text evidence="2">Belongs to the TonB family.</text>
</comment>